<dbReference type="Pfam" id="PF00027">
    <property type="entry name" value="cNMP_binding"/>
    <property type="match status" value="1"/>
</dbReference>
<sequence length="206" mass="23002">MQKEDTWRPFAQGRTPQIYLPGQLVYLQGTEATRFYYVISGRVKCFMSSETGDERTLTIHRSGDLMGESSFFDSQPRVSSAVAVTKCEIVSIDRAQLEAVFAAYPSLAFSMLQYLARTVRLLSVHVDDLSFLGADRRLARCLLDLRREADGPILRCTHEELGFSAGVSRVTVSRVLGSFAKKGWLRTGYGSVTILNQSALSRFAEQ</sequence>
<dbReference type="PROSITE" id="PS51063">
    <property type="entry name" value="HTH_CRP_2"/>
    <property type="match status" value="1"/>
</dbReference>
<dbReference type="InterPro" id="IPR050397">
    <property type="entry name" value="Env_Response_Regulators"/>
</dbReference>
<name>A0A645DYS2_9ZZZZ</name>
<keyword evidence="3" id="KW-0804">Transcription</keyword>
<dbReference type="InterPro" id="IPR036388">
    <property type="entry name" value="WH-like_DNA-bd_sf"/>
</dbReference>
<dbReference type="PANTHER" id="PTHR24567:SF74">
    <property type="entry name" value="HTH-TYPE TRANSCRIPTIONAL REGULATOR ARCR"/>
    <property type="match status" value="1"/>
</dbReference>
<feature type="domain" description="HTH crp-type" evidence="5">
    <location>
        <begin position="132"/>
        <end position="198"/>
    </location>
</feature>
<proteinExistence type="predicted"/>
<feature type="domain" description="Cyclic nucleotide-binding" evidence="4">
    <location>
        <begin position="19"/>
        <end position="118"/>
    </location>
</feature>
<dbReference type="SMART" id="SM00100">
    <property type="entry name" value="cNMP"/>
    <property type="match status" value="1"/>
</dbReference>
<dbReference type="Gene3D" id="1.10.10.10">
    <property type="entry name" value="Winged helix-like DNA-binding domain superfamily/Winged helix DNA-binding domain"/>
    <property type="match status" value="1"/>
</dbReference>
<evidence type="ECO:0000313" key="6">
    <source>
        <dbReference type="EMBL" id="MPM94527.1"/>
    </source>
</evidence>
<dbReference type="InterPro" id="IPR036390">
    <property type="entry name" value="WH_DNA-bd_sf"/>
</dbReference>
<dbReference type="AlphaFoldDB" id="A0A645DYS2"/>
<dbReference type="GO" id="GO:0005829">
    <property type="term" value="C:cytosol"/>
    <property type="evidence" value="ECO:0007669"/>
    <property type="project" value="TreeGrafter"/>
</dbReference>
<dbReference type="Gene3D" id="2.60.120.10">
    <property type="entry name" value="Jelly Rolls"/>
    <property type="match status" value="1"/>
</dbReference>
<dbReference type="SUPFAM" id="SSF51206">
    <property type="entry name" value="cAMP-binding domain-like"/>
    <property type="match status" value="1"/>
</dbReference>
<keyword evidence="2" id="KW-0238">DNA-binding</keyword>
<dbReference type="SMART" id="SM00419">
    <property type="entry name" value="HTH_CRP"/>
    <property type="match status" value="1"/>
</dbReference>
<dbReference type="GO" id="GO:0003677">
    <property type="term" value="F:DNA binding"/>
    <property type="evidence" value="ECO:0007669"/>
    <property type="project" value="UniProtKB-KW"/>
</dbReference>
<evidence type="ECO:0000256" key="3">
    <source>
        <dbReference type="ARBA" id="ARBA00023163"/>
    </source>
</evidence>
<dbReference type="InterPro" id="IPR014710">
    <property type="entry name" value="RmlC-like_jellyroll"/>
</dbReference>
<accession>A0A645DYS2</accession>
<comment type="caution">
    <text evidence="6">The sequence shown here is derived from an EMBL/GenBank/DDBJ whole genome shotgun (WGS) entry which is preliminary data.</text>
</comment>
<dbReference type="PROSITE" id="PS50042">
    <property type="entry name" value="CNMP_BINDING_3"/>
    <property type="match status" value="1"/>
</dbReference>
<protein>
    <submittedName>
        <fullName evidence="6">Cyclic AMP receptor protein</fullName>
    </submittedName>
</protein>
<evidence type="ECO:0000256" key="2">
    <source>
        <dbReference type="ARBA" id="ARBA00023125"/>
    </source>
</evidence>
<keyword evidence="1" id="KW-0805">Transcription regulation</keyword>
<dbReference type="InterPro" id="IPR012318">
    <property type="entry name" value="HTH_CRP"/>
</dbReference>
<dbReference type="Pfam" id="PF13545">
    <property type="entry name" value="HTH_Crp_2"/>
    <property type="match status" value="1"/>
</dbReference>
<reference evidence="6" key="1">
    <citation type="submission" date="2019-08" db="EMBL/GenBank/DDBJ databases">
        <authorList>
            <person name="Kucharzyk K."/>
            <person name="Murdoch R.W."/>
            <person name="Higgins S."/>
            <person name="Loffler F."/>
        </authorList>
    </citation>
    <scope>NUCLEOTIDE SEQUENCE</scope>
</reference>
<evidence type="ECO:0000259" key="4">
    <source>
        <dbReference type="PROSITE" id="PS50042"/>
    </source>
</evidence>
<dbReference type="CDD" id="cd00038">
    <property type="entry name" value="CAP_ED"/>
    <property type="match status" value="1"/>
</dbReference>
<dbReference type="InterPro" id="IPR000595">
    <property type="entry name" value="cNMP-bd_dom"/>
</dbReference>
<dbReference type="GO" id="GO:0003700">
    <property type="term" value="F:DNA-binding transcription factor activity"/>
    <property type="evidence" value="ECO:0007669"/>
    <property type="project" value="TreeGrafter"/>
</dbReference>
<evidence type="ECO:0000256" key="1">
    <source>
        <dbReference type="ARBA" id="ARBA00023015"/>
    </source>
</evidence>
<keyword evidence="6" id="KW-0675">Receptor</keyword>
<organism evidence="6">
    <name type="scientific">bioreactor metagenome</name>
    <dbReference type="NCBI Taxonomy" id="1076179"/>
    <lineage>
        <taxon>unclassified sequences</taxon>
        <taxon>metagenomes</taxon>
        <taxon>ecological metagenomes</taxon>
    </lineage>
</organism>
<dbReference type="InterPro" id="IPR018490">
    <property type="entry name" value="cNMP-bd_dom_sf"/>
</dbReference>
<evidence type="ECO:0000259" key="5">
    <source>
        <dbReference type="PROSITE" id="PS51063"/>
    </source>
</evidence>
<dbReference type="SUPFAM" id="SSF46785">
    <property type="entry name" value="Winged helix' DNA-binding domain"/>
    <property type="match status" value="1"/>
</dbReference>
<dbReference type="EMBL" id="VSSQ01041142">
    <property type="protein sequence ID" value="MPM94527.1"/>
    <property type="molecule type" value="Genomic_DNA"/>
</dbReference>
<dbReference type="PANTHER" id="PTHR24567">
    <property type="entry name" value="CRP FAMILY TRANSCRIPTIONAL REGULATORY PROTEIN"/>
    <property type="match status" value="1"/>
</dbReference>
<gene>
    <name evidence="6" type="ORF">SDC9_141673</name>
</gene>